<dbReference type="InterPro" id="IPR036388">
    <property type="entry name" value="WH-like_DNA-bd_sf"/>
</dbReference>
<protein>
    <recommendedName>
        <fullName evidence="3">HTH hxlR-type domain-containing protein</fullName>
    </recommendedName>
</protein>
<dbReference type="Gene3D" id="1.10.10.10">
    <property type="entry name" value="Winged helix-like DNA-binding domain superfamily/Winged helix DNA-binding domain"/>
    <property type="match status" value="1"/>
</dbReference>
<keyword evidence="2" id="KW-1185">Reference proteome</keyword>
<gene>
    <name evidence="1" type="ORF">STRTUCAR8_10109</name>
</gene>
<proteinExistence type="predicted"/>
<reference evidence="1 2" key="1">
    <citation type="journal article" date="2011" name="Plasmid">
        <title>Streptomyces turgidiscabies Car8 contains a modular pathogenicity island that shares virulence genes with other actinobacterial plant pathogens.</title>
        <authorList>
            <person name="Huguet-Tapia J.C."/>
            <person name="Badger J.H."/>
            <person name="Loria R."/>
            <person name="Pettis G.S."/>
        </authorList>
    </citation>
    <scope>NUCLEOTIDE SEQUENCE [LARGE SCALE GENOMIC DNA]</scope>
    <source>
        <strain evidence="1 2">Car8</strain>
    </source>
</reference>
<dbReference type="SUPFAM" id="SSF46785">
    <property type="entry name" value="Winged helix' DNA-binding domain"/>
    <property type="match status" value="1"/>
</dbReference>
<evidence type="ECO:0008006" key="3">
    <source>
        <dbReference type="Google" id="ProtNLM"/>
    </source>
</evidence>
<evidence type="ECO:0000313" key="1">
    <source>
        <dbReference type="EMBL" id="ELP70179.1"/>
    </source>
</evidence>
<dbReference type="AlphaFoldDB" id="L7FG81"/>
<evidence type="ECO:0000313" key="2">
    <source>
        <dbReference type="Proteomes" id="UP000010931"/>
    </source>
</evidence>
<accession>L7FG81</accession>
<dbReference type="Proteomes" id="UP000010931">
    <property type="component" value="Unassembled WGS sequence"/>
</dbReference>
<sequence>MSPPTTASHHTTVLRDARLITSHRHADTVLYALTPLGAPLLQQNG</sequence>
<name>L7FG81_STRT8</name>
<comment type="caution">
    <text evidence="1">The sequence shown here is derived from an EMBL/GenBank/DDBJ whole genome shotgun (WGS) entry which is preliminary data.</text>
</comment>
<dbReference type="EMBL" id="AEJB01000103">
    <property type="protein sequence ID" value="ELP70179.1"/>
    <property type="molecule type" value="Genomic_DNA"/>
</dbReference>
<dbReference type="PATRIC" id="fig|698760.3.peg.1166"/>
<organism evidence="1 2">
    <name type="scientific">Streptomyces turgidiscabies (strain Car8)</name>
    <dbReference type="NCBI Taxonomy" id="698760"/>
    <lineage>
        <taxon>Bacteria</taxon>
        <taxon>Bacillati</taxon>
        <taxon>Actinomycetota</taxon>
        <taxon>Actinomycetes</taxon>
        <taxon>Kitasatosporales</taxon>
        <taxon>Streptomycetaceae</taxon>
        <taxon>Streptomyces</taxon>
    </lineage>
</organism>
<dbReference type="InterPro" id="IPR036390">
    <property type="entry name" value="WH_DNA-bd_sf"/>
</dbReference>